<dbReference type="RefSeq" id="WP_200230890.1">
    <property type="nucleotide sequence ID" value="NZ_NRRT01000054.1"/>
</dbReference>
<reference evidence="1" key="1">
    <citation type="submission" date="2017-08" db="EMBL/GenBank/DDBJ databases">
        <authorList>
            <person name="Imhoff J.F."/>
            <person name="Rahn T."/>
            <person name="Kuenzel S."/>
            <person name="Neulinger S.C."/>
        </authorList>
    </citation>
    <scope>NUCLEOTIDE SEQUENCE</scope>
    <source>
        <strain evidence="1">IM 151</strain>
    </source>
</reference>
<dbReference type="EMBL" id="NRRU01000007">
    <property type="protein sequence ID" value="MBK1711810.1"/>
    <property type="molecule type" value="Genomic_DNA"/>
</dbReference>
<keyword evidence="2" id="KW-1185">Reference proteome</keyword>
<protein>
    <recommendedName>
        <fullName evidence="3">DUF1631 family protein</fullName>
    </recommendedName>
</protein>
<proteinExistence type="predicted"/>
<sequence length="533" mass="57803">MSPPSIPAALQQFIEDELLRAPLLVDQVVEGTIDRLRQSLPTLAPQPRAATADLLHAIGSHREHLSDYYVRSLKRQLAERPDPMAAFGASALPAALSLVDEDSVSIDVEISHAIEMVRSTAEYELRELQTFTAALVGDMDLARDHNPFGPATHARALWAASQALPLSREHHLIFMRNASPALAQALRRAYAASSSRLESAGVTPAAYRTMILPSGARRSRRPEVSLGAGLDLVRSAVAPMSELGFDLGEPDFGGLALEPAAAAPAAPPAAERRAIETLTGLFDAMLADRRLAADIALMLSRLQSAATRLVLRDPGALDDESHPMWRFIDALAFTGEVLPPAGNGERAQTLRFAQGLVEHLAAEPVPAAPLFEWAGERLLHQGQHRFARRCTAAAGQIAELQRLETRLCSSAAPPSTLGGALDIAQLDTVPADLMPADGPSAEPRDALAWLQARRPGEWLNAFLQGRWVKAQILWPGELGELWLLADAESPETWAVRRRAMTTLHAERLLSTLRPRSLVRSAAKRVMRRTIKLG</sequence>
<dbReference type="Pfam" id="PF07793">
    <property type="entry name" value="DUF1631"/>
    <property type="match status" value="2"/>
</dbReference>
<evidence type="ECO:0000313" key="1">
    <source>
        <dbReference type="EMBL" id="MBK1711810.1"/>
    </source>
</evidence>
<dbReference type="InterPro" id="IPR012434">
    <property type="entry name" value="DUF1631"/>
</dbReference>
<comment type="caution">
    <text evidence="1">The sequence shown here is derived from an EMBL/GenBank/DDBJ whole genome shotgun (WGS) entry which is preliminary data.</text>
</comment>
<evidence type="ECO:0000313" key="2">
    <source>
        <dbReference type="Proteomes" id="UP001041814"/>
    </source>
</evidence>
<accession>A0ABS1DS58</accession>
<reference evidence="1" key="2">
    <citation type="journal article" date="2020" name="Microorganisms">
        <title>Osmotic Adaptation and Compatible Solute Biosynthesis of Phototrophic Bacteria as Revealed from Genome Analyses.</title>
        <authorList>
            <person name="Imhoff J.F."/>
            <person name="Rahn T."/>
            <person name="Kunzel S."/>
            <person name="Keller A."/>
            <person name="Neulinger S.C."/>
        </authorList>
    </citation>
    <scope>NUCLEOTIDE SEQUENCE</scope>
    <source>
        <strain evidence="1">IM 151</strain>
    </source>
</reference>
<organism evidence="1 2">
    <name type="scientific">Rubrivivax gelatinosus</name>
    <name type="common">Rhodocyclus gelatinosus</name>
    <name type="synonym">Rhodopseudomonas gelatinosa</name>
    <dbReference type="NCBI Taxonomy" id="28068"/>
    <lineage>
        <taxon>Bacteria</taxon>
        <taxon>Pseudomonadati</taxon>
        <taxon>Pseudomonadota</taxon>
        <taxon>Betaproteobacteria</taxon>
        <taxon>Burkholderiales</taxon>
        <taxon>Sphaerotilaceae</taxon>
        <taxon>Rubrivivax</taxon>
    </lineage>
</organism>
<dbReference type="Proteomes" id="UP001041814">
    <property type="component" value="Unassembled WGS sequence"/>
</dbReference>
<evidence type="ECO:0008006" key="3">
    <source>
        <dbReference type="Google" id="ProtNLM"/>
    </source>
</evidence>
<gene>
    <name evidence="1" type="ORF">CKO43_03325</name>
</gene>
<name>A0ABS1DS58_RUBGE</name>